<reference evidence="1" key="1">
    <citation type="journal article" date="2019" name="Sci. Rep.">
        <title>Draft genome of Tanacetum cinerariifolium, the natural source of mosquito coil.</title>
        <authorList>
            <person name="Yamashiro T."/>
            <person name="Shiraishi A."/>
            <person name="Satake H."/>
            <person name="Nakayama K."/>
        </authorList>
    </citation>
    <scope>NUCLEOTIDE SEQUENCE</scope>
</reference>
<gene>
    <name evidence="1" type="ORF">Tci_868370</name>
</gene>
<dbReference type="AlphaFoldDB" id="A0A699SG47"/>
<organism evidence="1">
    <name type="scientific">Tanacetum cinerariifolium</name>
    <name type="common">Dalmatian daisy</name>
    <name type="synonym">Chrysanthemum cinerariifolium</name>
    <dbReference type="NCBI Taxonomy" id="118510"/>
    <lineage>
        <taxon>Eukaryota</taxon>
        <taxon>Viridiplantae</taxon>
        <taxon>Streptophyta</taxon>
        <taxon>Embryophyta</taxon>
        <taxon>Tracheophyta</taxon>
        <taxon>Spermatophyta</taxon>
        <taxon>Magnoliopsida</taxon>
        <taxon>eudicotyledons</taxon>
        <taxon>Gunneridae</taxon>
        <taxon>Pentapetalae</taxon>
        <taxon>asterids</taxon>
        <taxon>campanulids</taxon>
        <taxon>Asterales</taxon>
        <taxon>Asteraceae</taxon>
        <taxon>Asteroideae</taxon>
        <taxon>Anthemideae</taxon>
        <taxon>Anthemidinae</taxon>
        <taxon>Tanacetum</taxon>
    </lineage>
</organism>
<feature type="non-terminal residue" evidence="1">
    <location>
        <position position="1"/>
    </location>
</feature>
<name>A0A699SG47_TANCI</name>
<comment type="caution">
    <text evidence="1">The sequence shown here is derived from an EMBL/GenBank/DDBJ whole genome shotgun (WGS) entry which is preliminary data.</text>
</comment>
<protein>
    <submittedName>
        <fullName evidence="1">Uncharacterized protein</fullName>
    </submittedName>
</protein>
<sequence>IGATFFLALPFCNGGAWG</sequence>
<dbReference type="EMBL" id="BKCJ011159944">
    <property type="protein sequence ID" value="GFC96400.1"/>
    <property type="molecule type" value="Genomic_DNA"/>
</dbReference>
<proteinExistence type="predicted"/>
<accession>A0A699SG47</accession>
<evidence type="ECO:0000313" key="1">
    <source>
        <dbReference type="EMBL" id="GFC96400.1"/>
    </source>
</evidence>